<dbReference type="EMBL" id="CAJVCH010550225">
    <property type="protein sequence ID" value="CAG7829127.1"/>
    <property type="molecule type" value="Genomic_DNA"/>
</dbReference>
<evidence type="ECO:0000313" key="3">
    <source>
        <dbReference type="Proteomes" id="UP000708208"/>
    </source>
</evidence>
<protein>
    <submittedName>
        <fullName evidence="2">Uncharacterized protein</fullName>
    </submittedName>
</protein>
<feature type="non-terminal residue" evidence="2">
    <location>
        <position position="1"/>
    </location>
</feature>
<organism evidence="2 3">
    <name type="scientific">Allacma fusca</name>
    <dbReference type="NCBI Taxonomy" id="39272"/>
    <lineage>
        <taxon>Eukaryota</taxon>
        <taxon>Metazoa</taxon>
        <taxon>Ecdysozoa</taxon>
        <taxon>Arthropoda</taxon>
        <taxon>Hexapoda</taxon>
        <taxon>Collembola</taxon>
        <taxon>Symphypleona</taxon>
        <taxon>Sminthuridae</taxon>
        <taxon>Allacma</taxon>
    </lineage>
</organism>
<reference evidence="2" key="1">
    <citation type="submission" date="2021-06" db="EMBL/GenBank/DDBJ databases">
        <authorList>
            <person name="Hodson N. C."/>
            <person name="Mongue J. A."/>
            <person name="Jaron S. K."/>
        </authorList>
    </citation>
    <scope>NUCLEOTIDE SEQUENCE</scope>
</reference>
<evidence type="ECO:0000256" key="1">
    <source>
        <dbReference type="SAM" id="Phobius"/>
    </source>
</evidence>
<comment type="caution">
    <text evidence="2">The sequence shown here is derived from an EMBL/GenBank/DDBJ whole genome shotgun (WGS) entry which is preliminary data.</text>
</comment>
<dbReference type="AlphaFoldDB" id="A0A8J2L6P0"/>
<accession>A0A8J2L6P0</accession>
<dbReference type="Proteomes" id="UP000708208">
    <property type="component" value="Unassembled WGS sequence"/>
</dbReference>
<keyword evidence="1" id="KW-1133">Transmembrane helix</keyword>
<keyword evidence="1" id="KW-0472">Membrane</keyword>
<sequence length="109" mass="11539">MSLSNINCSIACCSECIQTCIWGMAYNGNGTCVVKPRDLGPFILIEIHPGGSCQVPGLDQGVCGHTVVPPTIAPVLTETNWTIVALFIAVIAVSIAFLCLLGLMVYQKL</sequence>
<gene>
    <name evidence="2" type="ORF">AFUS01_LOCUS39004</name>
</gene>
<keyword evidence="3" id="KW-1185">Reference proteome</keyword>
<feature type="transmembrane region" description="Helical" evidence="1">
    <location>
        <begin position="83"/>
        <end position="106"/>
    </location>
</feature>
<proteinExistence type="predicted"/>
<evidence type="ECO:0000313" key="2">
    <source>
        <dbReference type="EMBL" id="CAG7829127.1"/>
    </source>
</evidence>
<name>A0A8J2L6P0_9HEXA</name>
<keyword evidence="1" id="KW-0812">Transmembrane</keyword>